<dbReference type="AlphaFoldDB" id="A0A9P6H6T4"/>
<feature type="compositionally biased region" description="Basic residues" evidence="1">
    <location>
        <begin position="147"/>
        <end position="171"/>
    </location>
</feature>
<organism evidence="2 3">
    <name type="scientific">Thelephora terrestris</name>
    <dbReference type="NCBI Taxonomy" id="56493"/>
    <lineage>
        <taxon>Eukaryota</taxon>
        <taxon>Fungi</taxon>
        <taxon>Dikarya</taxon>
        <taxon>Basidiomycota</taxon>
        <taxon>Agaricomycotina</taxon>
        <taxon>Agaricomycetes</taxon>
        <taxon>Thelephorales</taxon>
        <taxon>Thelephoraceae</taxon>
        <taxon>Thelephora</taxon>
    </lineage>
</organism>
<protein>
    <submittedName>
        <fullName evidence="2">Uncharacterized protein</fullName>
    </submittedName>
</protein>
<dbReference type="Proteomes" id="UP000736335">
    <property type="component" value="Unassembled WGS sequence"/>
</dbReference>
<evidence type="ECO:0000256" key="1">
    <source>
        <dbReference type="SAM" id="MobiDB-lite"/>
    </source>
</evidence>
<feature type="compositionally biased region" description="Basic and acidic residues" evidence="1">
    <location>
        <begin position="63"/>
        <end position="77"/>
    </location>
</feature>
<name>A0A9P6H6T4_9AGAM</name>
<reference evidence="2" key="1">
    <citation type="journal article" date="2020" name="Nat. Commun.">
        <title>Large-scale genome sequencing of mycorrhizal fungi provides insights into the early evolution of symbiotic traits.</title>
        <authorList>
            <person name="Miyauchi S."/>
            <person name="Kiss E."/>
            <person name="Kuo A."/>
            <person name="Drula E."/>
            <person name="Kohler A."/>
            <person name="Sanchez-Garcia M."/>
            <person name="Morin E."/>
            <person name="Andreopoulos B."/>
            <person name="Barry K.W."/>
            <person name="Bonito G."/>
            <person name="Buee M."/>
            <person name="Carver A."/>
            <person name="Chen C."/>
            <person name="Cichocki N."/>
            <person name="Clum A."/>
            <person name="Culley D."/>
            <person name="Crous P.W."/>
            <person name="Fauchery L."/>
            <person name="Girlanda M."/>
            <person name="Hayes R.D."/>
            <person name="Keri Z."/>
            <person name="LaButti K."/>
            <person name="Lipzen A."/>
            <person name="Lombard V."/>
            <person name="Magnuson J."/>
            <person name="Maillard F."/>
            <person name="Murat C."/>
            <person name="Nolan M."/>
            <person name="Ohm R.A."/>
            <person name="Pangilinan J."/>
            <person name="Pereira M.F."/>
            <person name="Perotto S."/>
            <person name="Peter M."/>
            <person name="Pfister S."/>
            <person name="Riley R."/>
            <person name="Sitrit Y."/>
            <person name="Stielow J.B."/>
            <person name="Szollosi G."/>
            <person name="Zifcakova L."/>
            <person name="Stursova M."/>
            <person name="Spatafora J.W."/>
            <person name="Tedersoo L."/>
            <person name="Vaario L.M."/>
            <person name="Yamada A."/>
            <person name="Yan M."/>
            <person name="Wang P."/>
            <person name="Xu J."/>
            <person name="Bruns T."/>
            <person name="Baldrian P."/>
            <person name="Vilgalys R."/>
            <person name="Dunand C."/>
            <person name="Henrissat B."/>
            <person name="Grigoriev I.V."/>
            <person name="Hibbett D."/>
            <person name="Nagy L.G."/>
            <person name="Martin F.M."/>
        </authorList>
    </citation>
    <scope>NUCLEOTIDE SEQUENCE</scope>
    <source>
        <strain evidence="2">UH-Tt-Lm1</strain>
    </source>
</reference>
<dbReference type="OrthoDB" id="3256715at2759"/>
<accession>A0A9P6H6T4</accession>
<evidence type="ECO:0000313" key="2">
    <source>
        <dbReference type="EMBL" id="KAF9780230.1"/>
    </source>
</evidence>
<feature type="compositionally biased region" description="Low complexity" evidence="1">
    <location>
        <begin position="132"/>
        <end position="146"/>
    </location>
</feature>
<feature type="region of interest" description="Disordered" evidence="1">
    <location>
        <begin position="1"/>
        <end position="26"/>
    </location>
</feature>
<feature type="region of interest" description="Disordered" evidence="1">
    <location>
        <begin position="63"/>
        <end position="171"/>
    </location>
</feature>
<sequence>MPLRMPEVNWESYHSDGRPRSTPLPSTVHGWLTKMRGTLLDNERMRYRGITEMKQAAVVRGYRQKEEADRKMRDLARAKAGRSPLKATAKQPWLRISFLRNRPKPIPGASGRPAPRTRKSSSSVHTQRRKPPSSSSRSRHSSTAGRRTSKRPPTSRKSSHASHSSKRSSKK</sequence>
<keyword evidence="3" id="KW-1185">Reference proteome</keyword>
<proteinExistence type="predicted"/>
<dbReference type="EMBL" id="WIUZ02000017">
    <property type="protein sequence ID" value="KAF9780230.1"/>
    <property type="molecule type" value="Genomic_DNA"/>
</dbReference>
<gene>
    <name evidence="2" type="ORF">BJ322DRAFT_1085334</name>
</gene>
<reference evidence="2" key="2">
    <citation type="submission" date="2020-11" db="EMBL/GenBank/DDBJ databases">
        <authorList>
            <consortium name="DOE Joint Genome Institute"/>
            <person name="Kuo A."/>
            <person name="Miyauchi S."/>
            <person name="Kiss E."/>
            <person name="Drula E."/>
            <person name="Kohler A."/>
            <person name="Sanchez-Garcia M."/>
            <person name="Andreopoulos B."/>
            <person name="Barry K.W."/>
            <person name="Bonito G."/>
            <person name="Buee M."/>
            <person name="Carver A."/>
            <person name="Chen C."/>
            <person name="Cichocki N."/>
            <person name="Clum A."/>
            <person name="Culley D."/>
            <person name="Crous P.W."/>
            <person name="Fauchery L."/>
            <person name="Girlanda M."/>
            <person name="Hayes R."/>
            <person name="Keri Z."/>
            <person name="Labutti K."/>
            <person name="Lipzen A."/>
            <person name="Lombard V."/>
            <person name="Magnuson J."/>
            <person name="Maillard F."/>
            <person name="Morin E."/>
            <person name="Murat C."/>
            <person name="Nolan M."/>
            <person name="Ohm R."/>
            <person name="Pangilinan J."/>
            <person name="Pereira M."/>
            <person name="Perotto S."/>
            <person name="Peter M."/>
            <person name="Riley R."/>
            <person name="Sitrit Y."/>
            <person name="Stielow B."/>
            <person name="Szollosi G."/>
            <person name="Zifcakova L."/>
            <person name="Stursova M."/>
            <person name="Spatafora J.W."/>
            <person name="Tedersoo L."/>
            <person name="Vaario L.-M."/>
            <person name="Yamada A."/>
            <person name="Yan M."/>
            <person name="Wang P."/>
            <person name="Xu J."/>
            <person name="Bruns T."/>
            <person name="Baldrian P."/>
            <person name="Vilgalys R."/>
            <person name="Henrissat B."/>
            <person name="Grigoriev I.V."/>
            <person name="Hibbett D."/>
            <person name="Nagy L.G."/>
            <person name="Martin F.M."/>
        </authorList>
    </citation>
    <scope>NUCLEOTIDE SEQUENCE</scope>
    <source>
        <strain evidence="2">UH-Tt-Lm1</strain>
    </source>
</reference>
<evidence type="ECO:0000313" key="3">
    <source>
        <dbReference type="Proteomes" id="UP000736335"/>
    </source>
</evidence>
<comment type="caution">
    <text evidence="2">The sequence shown here is derived from an EMBL/GenBank/DDBJ whole genome shotgun (WGS) entry which is preliminary data.</text>
</comment>